<dbReference type="InterPro" id="IPR005467">
    <property type="entry name" value="His_kinase_dom"/>
</dbReference>
<keyword evidence="12" id="KW-0812">Transmembrane</keyword>
<dbReference type="InterPro" id="IPR003594">
    <property type="entry name" value="HATPase_dom"/>
</dbReference>
<dbReference type="PANTHER" id="PTHR34220">
    <property type="entry name" value="SENSOR HISTIDINE KINASE YPDA"/>
    <property type="match status" value="1"/>
</dbReference>
<dbReference type="PROSITE" id="PS50885">
    <property type="entry name" value="HAMP"/>
    <property type="match status" value="1"/>
</dbReference>
<dbReference type="GO" id="GO:0004673">
    <property type="term" value="F:protein histidine kinase activity"/>
    <property type="evidence" value="ECO:0007669"/>
    <property type="project" value="UniProtKB-EC"/>
</dbReference>
<dbReference type="InterPro" id="IPR010559">
    <property type="entry name" value="Sig_transdc_His_kin_internal"/>
</dbReference>
<comment type="subcellular location">
    <subcellularLocation>
        <location evidence="2">Cell membrane</location>
        <topology evidence="2">Multi-pass membrane protein</topology>
    </subcellularLocation>
</comment>
<evidence type="ECO:0000256" key="9">
    <source>
        <dbReference type="ARBA" id="ARBA00022840"/>
    </source>
</evidence>
<proteinExistence type="predicted"/>
<keyword evidence="12" id="KW-1133">Transmembrane helix</keyword>
<dbReference type="PANTHER" id="PTHR34220:SF7">
    <property type="entry name" value="SENSOR HISTIDINE KINASE YPDA"/>
    <property type="match status" value="1"/>
</dbReference>
<keyword evidence="9" id="KW-0067">ATP-binding</keyword>
<dbReference type="Gene3D" id="6.10.340.10">
    <property type="match status" value="1"/>
</dbReference>
<evidence type="ECO:0000256" key="5">
    <source>
        <dbReference type="ARBA" id="ARBA00022553"/>
    </source>
</evidence>
<dbReference type="Pfam" id="PF06580">
    <property type="entry name" value="His_kinase"/>
    <property type="match status" value="1"/>
</dbReference>
<evidence type="ECO:0000259" key="14">
    <source>
        <dbReference type="PROSITE" id="PS50885"/>
    </source>
</evidence>
<reference evidence="16" key="1">
    <citation type="journal article" date="2019" name="Int. J. Syst. Evol. Microbiol.">
        <title>The Global Catalogue of Microorganisms (GCM) 10K type strain sequencing project: providing services to taxonomists for standard genome sequencing and annotation.</title>
        <authorList>
            <consortium name="The Broad Institute Genomics Platform"/>
            <consortium name="The Broad Institute Genome Sequencing Center for Infectious Disease"/>
            <person name="Wu L."/>
            <person name="Ma J."/>
        </authorList>
    </citation>
    <scope>NUCLEOTIDE SEQUENCE [LARGE SCALE GENOMIC DNA]</scope>
    <source>
        <strain evidence="16">CGMCC 1.16305</strain>
    </source>
</reference>
<evidence type="ECO:0000256" key="7">
    <source>
        <dbReference type="ARBA" id="ARBA00022741"/>
    </source>
</evidence>
<keyword evidence="5" id="KW-0597">Phosphoprotein</keyword>
<dbReference type="SMART" id="SM00387">
    <property type="entry name" value="HATPase_c"/>
    <property type="match status" value="1"/>
</dbReference>
<evidence type="ECO:0000256" key="6">
    <source>
        <dbReference type="ARBA" id="ARBA00022679"/>
    </source>
</evidence>
<dbReference type="Proteomes" id="UP001596505">
    <property type="component" value="Unassembled WGS sequence"/>
</dbReference>
<dbReference type="InterPro" id="IPR036890">
    <property type="entry name" value="HATPase_C_sf"/>
</dbReference>
<keyword evidence="16" id="KW-1185">Reference proteome</keyword>
<protein>
    <recommendedName>
        <fullName evidence="3">histidine kinase</fullName>
        <ecNumber evidence="3">2.7.13.3</ecNumber>
    </recommendedName>
</protein>
<feature type="transmembrane region" description="Helical" evidence="12">
    <location>
        <begin position="173"/>
        <end position="196"/>
    </location>
</feature>
<evidence type="ECO:0000313" key="15">
    <source>
        <dbReference type="EMBL" id="MFC7394499.1"/>
    </source>
</evidence>
<evidence type="ECO:0000256" key="4">
    <source>
        <dbReference type="ARBA" id="ARBA00022475"/>
    </source>
</evidence>
<evidence type="ECO:0000256" key="10">
    <source>
        <dbReference type="ARBA" id="ARBA00023012"/>
    </source>
</evidence>
<dbReference type="InterPro" id="IPR004358">
    <property type="entry name" value="Sig_transdc_His_kin-like_C"/>
</dbReference>
<evidence type="ECO:0000256" key="1">
    <source>
        <dbReference type="ARBA" id="ARBA00000085"/>
    </source>
</evidence>
<dbReference type="CDD" id="cd06225">
    <property type="entry name" value="HAMP"/>
    <property type="match status" value="1"/>
</dbReference>
<keyword evidence="4" id="KW-1003">Cell membrane</keyword>
<name>A0ABW2PZG3_9BACL</name>
<evidence type="ECO:0000256" key="8">
    <source>
        <dbReference type="ARBA" id="ARBA00022777"/>
    </source>
</evidence>
<keyword evidence="8 15" id="KW-0418">Kinase</keyword>
<comment type="catalytic activity">
    <reaction evidence="1">
        <text>ATP + protein L-histidine = ADP + protein N-phospho-L-histidine.</text>
        <dbReference type="EC" id="2.7.13.3"/>
    </reaction>
</comment>
<evidence type="ECO:0000313" key="16">
    <source>
        <dbReference type="Proteomes" id="UP001596505"/>
    </source>
</evidence>
<evidence type="ECO:0000256" key="11">
    <source>
        <dbReference type="ARBA" id="ARBA00023136"/>
    </source>
</evidence>
<dbReference type="EC" id="2.7.13.3" evidence="3"/>
<dbReference type="SMART" id="SM00304">
    <property type="entry name" value="HAMP"/>
    <property type="match status" value="1"/>
</dbReference>
<dbReference type="PROSITE" id="PS50109">
    <property type="entry name" value="HIS_KIN"/>
    <property type="match status" value="1"/>
</dbReference>
<dbReference type="Gene3D" id="3.30.565.10">
    <property type="entry name" value="Histidine kinase-like ATPase, C-terminal domain"/>
    <property type="match status" value="1"/>
</dbReference>
<dbReference type="RefSeq" id="WP_380967916.1">
    <property type="nucleotide sequence ID" value="NZ_JBHTCO010000020.1"/>
</dbReference>
<dbReference type="InterPro" id="IPR003660">
    <property type="entry name" value="HAMP_dom"/>
</dbReference>
<evidence type="ECO:0000256" key="3">
    <source>
        <dbReference type="ARBA" id="ARBA00012438"/>
    </source>
</evidence>
<evidence type="ECO:0000256" key="12">
    <source>
        <dbReference type="SAM" id="Phobius"/>
    </source>
</evidence>
<keyword evidence="6 15" id="KW-0808">Transferase</keyword>
<evidence type="ECO:0000259" key="13">
    <source>
        <dbReference type="PROSITE" id="PS50109"/>
    </source>
</evidence>
<dbReference type="Pfam" id="PF00672">
    <property type="entry name" value="HAMP"/>
    <property type="match status" value="1"/>
</dbReference>
<sequence length="481" mass="55767">MIKIRTKLFIFSLALVLLLNGVAFYLYYSSQKSMAQYNNLLQRFFLLNEVSKNTIETYQNLQAYLNDQSPKLYEKYQDASRKLLKNQSRLTSVIENHNDVTLQNYRHMITSFLDECTMAIHAYNEGNINLYSEHLAEAEKISGFIKDATLDLIDNLLTEYRDFYRAMNQKNLYFKYMSISIFITTLLFCVLTTLLFSKSITRPIKRLELAAREIAKGNFDGQDVVVHTRDEFRFLTATFNHMKNNTQKLIKEMKQKSELDRLLKEMELKSLQSQMNPHFLFNTLNTVSKMAYLEDAEKTHHLITATASLLRYNLNSIDEPVQLHKEVKVIEDYFLILRTRFGDRLEFVTDIDKRCLDFLMPSMVLQPIVENAFIHGLEPYEKQGRIEVSIQFKKPHVCIEISDNGAGMDQETIKSILKKDNSSAKQSKKGHITGIGLNNVIRRLELFYQTSRLISISSEKGSGTRVSLTLPYTKSEVASHV</sequence>
<evidence type="ECO:0000256" key="2">
    <source>
        <dbReference type="ARBA" id="ARBA00004651"/>
    </source>
</evidence>
<keyword evidence="7" id="KW-0547">Nucleotide-binding</keyword>
<dbReference type="EMBL" id="JBHTCO010000020">
    <property type="protein sequence ID" value="MFC7394499.1"/>
    <property type="molecule type" value="Genomic_DNA"/>
</dbReference>
<gene>
    <name evidence="15" type="ORF">ACFQRG_16195</name>
</gene>
<comment type="caution">
    <text evidence="15">The sequence shown here is derived from an EMBL/GenBank/DDBJ whole genome shotgun (WGS) entry which is preliminary data.</text>
</comment>
<dbReference type="SUPFAM" id="SSF55874">
    <property type="entry name" value="ATPase domain of HSP90 chaperone/DNA topoisomerase II/histidine kinase"/>
    <property type="match status" value="1"/>
</dbReference>
<organism evidence="15 16">
    <name type="scientific">Scopulibacillus cellulosilyticus</name>
    <dbReference type="NCBI Taxonomy" id="2665665"/>
    <lineage>
        <taxon>Bacteria</taxon>
        <taxon>Bacillati</taxon>
        <taxon>Bacillota</taxon>
        <taxon>Bacilli</taxon>
        <taxon>Bacillales</taxon>
        <taxon>Sporolactobacillaceae</taxon>
        <taxon>Scopulibacillus</taxon>
    </lineage>
</organism>
<feature type="domain" description="Histidine kinase" evidence="13">
    <location>
        <begin position="364"/>
        <end position="474"/>
    </location>
</feature>
<dbReference type="SUPFAM" id="SSF158472">
    <property type="entry name" value="HAMP domain-like"/>
    <property type="match status" value="1"/>
</dbReference>
<keyword evidence="11 12" id="KW-0472">Membrane</keyword>
<dbReference type="InterPro" id="IPR050640">
    <property type="entry name" value="Bact_2-comp_sensor_kinase"/>
</dbReference>
<feature type="domain" description="HAMP" evidence="14">
    <location>
        <begin position="198"/>
        <end position="251"/>
    </location>
</feature>
<dbReference type="Pfam" id="PF02518">
    <property type="entry name" value="HATPase_c"/>
    <property type="match status" value="1"/>
</dbReference>
<accession>A0ABW2PZG3</accession>
<dbReference type="PRINTS" id="PR00344">
    <property type="entry name" value="BCTRLSENSOR"/>
</dbReference>
<keyword evidence="10" id="KW-0902">Two-component regulatory system</keyword>